<evidence type="ECO:0000256" key="3">
    <source>
        <dbReference type="ARBA" id="ARBA00022989"/>
    </source>
</evidence>
<keyword evidence="4 5" id="KW-0472">Membrane</keyword>
<keyword evidence="7" id="KW-1185">Reference proteome</keyword>
<reference evidence="6 7" key="1">
    <citation type="submission" date="2020-04" db="EMBL/GenBank/DDBJ databases">
        <authorList>
            <person name="Alioto T."/>
            <person name="Alioto T."/>
            <person name="Gomez Garrido J."/>
        </authorList>
    </citation>
    <scope>NUCLEOTIDE SEQUENCE [LARGE SCALE GENOMIC DNA]</scope>
</reference>
<evidence type="ECO:0000313" key="6">
    <source>
        <dbReference type="EMBL" id="CAB3374056.1"/>
    </source>
</evidence>
<dbReference type="InterPro" id="IPR019372">
    <property type="entry name" value="LHFPL"/>
</dbReference>
<dbReference type="OrthoDB" id="10048434at2759"/>
<evidence type="ECO:0000256" key="4">
    <source>
        <dbReference type="ARBA" id="ARBA00023136"/>
    </source>
</evidence>
<feature type="transmembrane region" description="Helical" evidence="5">
    <location>
        <begin position="140"/>
        <end position="162"/>
    </location>
</feature>
<accession>A0A8S1CRI6</accession>
<dbReference type="AlphaFoldDB" id="A0A8S1CRI6"/>
<proteinExistence type="predicted"/>
<evidence type="ECO:0000256" key="2">
    <source>
        <dbReference type="ARBA" id="ARBA00022692"/>
    </source>
</evidence>
<feature type="transmembrane region" description="Helical" evidence="5">
    <location>
        <begin position="102"/>
        <end position="128"/>
    </location>
</feature>
<comment type="caution">
    <text evidence="6">The sequence shown here is derived from an EMBL/GenBank/DDBJ whole genome shotgun (WGS) entry which is preliminary data.</text>
</comment>
<dbReference type="Pfam" id="PF10242">
    <property type="entry name" value="L_HMGIC_fpl"/>
    <property type="match status" value="1"/>
</dbReference>
<dbReference type="Proteomes" id="UP000494165">
    <property type="component" value="Unassembled WGS sequence"/>
</dbReference>
<dbReference type="EMBL" id="CADEPI010000093">
    <property type="protein sequence ID" value="CAB3374056.1"/>
    <property type="molecule type" value="Genomic_DNA"/>
</dbReference>
<keyword evidence="2 5" id="KW-0812">Transmembrane</keyword>
<evidence type="ECO:0000313" key="7">
    <source>
        <dbReference type="Proteomes" id="UP000494165"/>
    </source>
</evidence>
<dbReference type="PANTHER" id="PTHR12489:SF19">
    <property type="entry name" value="LHFPL TETRASPAN SUBFAMILY MEMBER 2 PROTEIN"/>
    <property type="match status" value="1"/>
</dbReference>
<evidence type="ECO:0000256" key="5">
    <source>
        <dbReference type="SAM" id="Phobius"/>
    </source>
</evidence>
<comment type="subcellular location">
    <subcellularLocation>
        <location evidence="1">Membrane</location>
        <topology evidence="1">Multi-pass membrane protein</topology>
    </subcellularLocation>
</comment>
<protein>
    <submittedName>
        <fullName evidence="6">Uncharacterized protein</fullName>
    </submittedName>
</protein>
<sequence length="236" mass="25567">MQCFVIITTRSLLWTLLTLASTLAVLSAILTAKWLVGPEHTYHFNVTTKSETDPTKFIVEQQWKIYSKSLGIFTRCTLIKGREHCAPFVGMHDAEGGSGFPVAWQIALVFLTLGVLTGIVTTMAALLGCCVQAVCGKKSLFSVAGAAQAAAGLLYIVGFMIIPFGFGSERVQRLCGPNSSVFYIDDCSLGWSFYMALLGIFGNFVCAVLSSLADKAMQSDRIQEEIDDGKILICLP</sequence>
<dbReference type="GO" id="GO:0016020">
    <property type="term" value="C:membrane"/>
    <property type="evidence" value="ECO:0007669"/>
    <property type="project" value="UniProtKB-SubCell"/>
</dbReference>
<evidence type="ECO:0000256" key="1">
    <source>
        <dbReference type="ARBA" id="ARBA00004141"/>
    </source>
</evidence>
<feature type="transmembrane region" description="Helical" evidence="5">
    <location>
        <begin position="191"/>
        <end position="213"/>
    </location>
</feature>
<feature type="transmembrane region" description="Helical" evidence="5">
    <location>
        <begin position="12"/>
        <end position="36"/>
    </location>
</feature>
<keyword evidence="3 5" id="KW-1133">Transmembrane helix</keyword>
<name>A0A8S1CRI6_9INSE</name>
<organism evidence="6 7">
    <name type="scientific">Cloeon dipterum</name>
    <dbReference type="NCBI Taxonomy" id="197152"/>
    <lineage>
        <taxon>Eukaryota</taxon>
        <taxon>Metazoa</taxon>
        <taxon>Ecdysozoa</taxon>
        <taxon>Arthropoda</taxon>
        <taxon>Hexapoda</taxon>
        <taxon>Insecta</taxon>
        <taxon>Pterygota</taxon>
        <taxon>Palaeoptera</taxon>
        <taxon>Ephemeroptera</taxon>
        <taxon>Pisciforma</taxon>
        <taxon>Baetidae</taxon>
        <taxon>Cloeon</taxon>
    </lineage>
</organism>
<gene>
    <name evidence="6" type="ORF">CLODIP_2_CD13784</name>
</gene>
<dbReference type="Gene3D" id="1.20.140.150">
    <property type="match status" value="1"/>
</dbReference>
<dbReference type="PANTHER" id="PTHR12489">
    <property type="entry name" value="LIPOMA HMGIC FUSION PARTNER-LIKE PROTEIN"/>
    <property type="match status" value="1"/>
</dbReference>